<protein>
    <submittedName>
        <fullName evidence="1">Protein-export chaperone SecB</fullName>
    </submittedName>
</protein>
<dbReference type="SUPFAM" id="SSF54611">
    <property type="entry name" value="SecB-like"/>
    <property type="match status" value="1"/>
</dbReference>
<organism evidence="1 2">
    <name type="scientific">Cerasibacillus terrae</name>
    <dbReference type="NCBI Taxonomy" id="2498845"/>
    <lineage>
        <taxon>Bacteria</taxon>
        <taxon>Bacillati</taxon>
        <taxon>Bacillota</taxon>
        <taxon>Bacilli</taxon>
        <taxon>Bacillales</taxon>
        <taxon>Bacillaceae</taxon>
        <taxon>Cerasibacillus</taxon>
    </lineage>
</organism>
<evidence type="ECO:0000313" key="1">
    <source>
        <dbReference type="EMBL" id="TXL66788.1"/>
    </source>
</evidence>
<gene>
    <name evidence="1" type="ORF">FHP05_05270</name>
</gene>
<dbReference type="Proteomes" id="UP000321574">
    <property type="component" value="Unassembled WGS sequence"/>
</dbReference>
<comment type="caution">
    <text evidence="1">The sequence shown here is derived from an EMBL/GenBank/DDBJ whole genome shotgun (WGS) entry which is preliminary data.</text>
</comment>
<sequence>MSDEKYNKLIESIELDDIELYSLECWKNKNFPPKKRTSIQIGLKSNKKETYLEQTDLNVQFGFEITAFSDEVDDPKNREDIPNKEILFNIKFILELNYILDLDDVDDILIDYKDEIDRFVENNVPVNAWPYAREIISSVTTRMGFPSLVIPTYKHIGFF</sequence>
<evidence type="ECO:0000313" key="2">
    <source>
        <dbReference type="Proteomes" id="UP000321574"/>
    </source>
</evidence>
<name>A0A5C8NZM6_9BACI</name>
<accession>A0A5C8NZM6</accession>
<dbReference type="InterPro" id="IPR035958">
    <property type="entry name" value="SecB-like_sf"/>
</dbReference>
<dbReference type="OrthoDB" id="5518794at2"/>
<dbReference type="AlphaFoldDB" id="A0A5C8NZM6"/>
<dbReference type="RefSeq" id="WP_147666188.1">
    <property type="nucleotide sequence ID" value="NZ_VDUW01000002.1"/>
</dbReference>
<dbReference type="Gene3D" id="3.10.420.10">
    <property type="entry name" value="SecB-like"/>
    <property type="match status" value="1"/>
</dbReference>
<dbReference type="EMBL" id="VDUW01000002">
    <property type="protein sequence ID" value="TXL66788.1"/>
    <property type="molecule type" value="Genomic_DNA"/>
</dbReference>
<proteinExistence type="predicted"/>
<keyword evidence="2" id="KW-1185">Reference proteome</keyword>
<reference evidence="1 2" key="1">
    <citation type="submission" date="2019-06" db="EMBL/GenBank/DDBJ databases">
        <title>Cerasibacillus sp. nov., isolated from maize field.</title>
        <authorList>
            <person name="Lin S.-Y."/>
            <person name="Tsai C.-F."/>
            <person name="Young C.-C."/>
        </authorList>
    </citation>
    <scope>NUCLEOTIDE SEQUENCE [LARGE SCALE GENOMIC DNA]</scope>
    <source>
        <strain evidence="1 2">CC-CFT480</strain>
    </source>
</reference>